<comment type="subunit">
    <text evidence="12">Heterohexamer.</text>
</comment>
<proteinExistence type="inferred from homology"/>
<evidence type="ECO:0000256" key="3">
    <source>
        <dbReference type="ARBA" id="ARBA00022448"/>
    </source>
</evidence>
<evidence type="ECO:0000256" key="5">
    <source>
        <dbReference type="ARBA" id="ARBA00022792"/>
    </source>
</evidence>
<evidence type="ECO:0000313" key="14">
    <source>
        <dbReference type="EMBL" id="KAF7999855.1"/>
    </source>
</evidence>
<evidence type="ECO:0000313" key="15">
    <source>
        <dbReference type="Proteomes" id="UP000649328"/>
    </source>
</evidence>
<dbReference type="GO" id="GO:0015031">
    <property type="term" value="P:protein transport"/>
    <property type="evidence" value="ECO:0007669"/>
    <property type="project" value="UniProtKB-KW"/>
</dbReference>
<evidence type="ECO:0000256" key="4">
    <source>
        <dbReference type="ARBA" id="ARBA00022723"/>
    </source>
</evidence>
<evidence type="ECO:0000256" key="11">
    <source>
        <dbReference type="ARBA" id="ARBA00023157"/>
    </source>
</evidence>
<comment type="caution">
    <text evidence="14">The sequence shown here is derived from an EMBL/GenBank/DDBJ whole genome shotgun (WGS) entry which is preliminary data.</text>
</comment>
<evidence type="ECO:0000256" key="9">
    <source>
        <dbReference type="ARBA" id="ARBA00023128"/>
    </source>
</evidence>
<keyword evidence="11 12" id="KW-1015">Disulfide bond</keyword>
<keyword evidence="15" id="KW-1185">Reference proteome</keyword>
<dbReference type="SUPFAM" id="SSF144122">
    <property type="entry name" value="Tim10-like"/>
    <property type="match status" value="1"/>
</dbReference>
<dbReference type="GO" id="GO:0045039">
    <property type="term" value="P:protein insertion into mitochondrial inner membrane"/>
    <property type="evidence" value="ECO:0007669"/>
    <property type="project" value="TreeGrafter"/>
</dbReference>
<evidence type="ECO:0000256" key="7">
    <source>
        <dbReference type="ARBA" id="ARBA00022927"/>
    </source>
</evidence>
<evidence type="ECO:0000256" key="12">
    <source>
        <dbReference type="RuleBase" id="RU367043"/>
    </source>
</evidence>
<feature type="domain" description="Tim10-like" evidence="13">
    <location>
        <begin position="9"/>
        <end position="60"/>
    </location>
</feature>
<dbReference type="Gene3D" id="1.10.287.810">
    <property type="entry name" value="Mitochondrial import inner membrane translocase subunit tim13 like domains"/>
    <property type="match status" value="1"/>
</dbReference>
<evidence type="ECO:0000256" key="1">
    <source>
        <dbReference type="ARBA" id="ARBA00004137"/>
    </source>
</evidence>
<dbReference type="AlphaFoldDB" id="A0A8H7GLU5"/>
<name>A0A8H7GLU5_9ASCO</name>
<comment type="domain">
    <text evidence="12">The twin CX3C motif contains 4 conserved Cys residues that form 2 disulfide bonds in the mitochondrial intermembrane space.</text>
</comment>
<comment type="similarity">
    <text evidence="2 12">Belongs to the small Tim family.</text>
</comment>
<dbReference type="InterPro" id="IPR035427">
    <property type="entry name" value="Tim10-like_dom_sf"/>
</dbReference>
<sequence length="82" mass="9120">MEFTNVAVSTFKSLDKQCLAECINKSYAQGDVSKQKALCLDRCVSKYLETNVQVGENMQKLGQSGQMYRKLSSKMGQSGAWT</sequence>
<keyword evidence="8 12" id="KW-0811">Translocation</keyword>
<keyword evidence="6" id="KW-0862">Zinc</keyword>
<evidence type="ECO:0000259" key="13">
    <source>
        <dbReference type="Pfam" id="PF02953"/>
    </source>
</evidence>
<evidence type="ECO:0000256" key="10">
    <source>
        <dbReference type="ARBA" id="ARBA00023136"/>
    </source>
</evidence>
<keyword evidence="5 12" id="KW-0999">Mitochondrion inner membrane</keyword>
<comment type="subcellular location">
    <subcellularLocation>
        <location evidence="1 12">Mitochondrion inner membrane</location>
        <topology evidence="1 12">Peripheral membrane protein</topology>
        <orientation evidence="1 12">Intermembrane side</orientation>
    </subcellularLocation>
</comment>
<dbReference type="GO" id="GO:0046872">
    <property type="term" value="F:metal ion binding"/>
    <property type="evidence" value="ECO:0007669"/>
    <property type="project" value="UniProtKB-KW"/>
</dbReference>
<keyword evidence="9 12" id="KW-0496">Mitochondrion</keyword>
<dbReference type="OrthoDB" id="274922at2759"/>
<reference evidence="14" key="1">
    <citation type="submission" date="2020-10" db="EMBL/GenBank/DDBJ databases">
        <title>The Whole-Genome Sequence of Metschnikowia persimmonesis, a Novel Endophytic Yeast Species Isolated from Medicinal Plant Diospyros kaki Thumb.</title>
        <authorList>
            <person name="Rahmat E."/>
            <person name="Kang Y."/>
        </authorList>
    </citation>
    <scope>NUCLEOTIDE SEQUENCE</scope>
    <source>
        <strain evidence="14">KIOM G15050</strain>
    </source>
</reference>
<keyword evidence="7 12" id="KW-0653">Protein transport</keyword>
<dbReference type="PANTHER" id="PTHR11038">
    <property type="entry name" value="MITOCHONDRIAL IMPORT INNER MEMBRANE TRANSLOCASE SUBUNIT TIM10"/>
    <property type="match status" value="1"/>
</dbReference>
<organism evidence="14 15">
    <name type="scientific">Metschnikowia pulcherrima</name>
    <dbReference type="NCBI Taxonomy" id="27326"/>
    <lineage>
        <taxon>Eukaryota</taxon>
        <taxon>Fungi</taxon>
        <taxon>Dikarya</taxon>
        <taxon>Ascomycota</taxon>
        <taxon>Saccharomycotina</taxon>
        <taxon>Pichiomycetes</taxon>
        <taxon>Metschnikowiaceae</taxon>
        <taxon>Metschnikowia</taxon>
    </lineage>
</organism>
<comment type="function">
    <text evidence="12">Mitochondrial intermembrane chaperone that participates in the import and insertion of some multi-pass transmembrane proteins into the mitochondrial inner membrane. Also required for the transfer of beta-barrel precursors from the TOM complex to the sorting and assembly machinery (SAM complex) of the outer membrane. Acts as a chaperone-like protein that protects the hydrophobic precursors from aggregation and guide them through the mitochondrial intermembrane space.</text>
</comment>
<protein>
    <recommendedName>
        <fullName evidence="12">Mitochondrial import inner membrane translocase subunit</fullName>
    </recommendedName>
</protein>
<dbReference type="Proteomes" id="UP000649328">
    <property type="component" value="Unassembled WGS sequence"/>
</dbReference>
<keyword evidence="10" id="KW-0472">Membrane</keyword>
<evidence type="ECO:0000256" key="8">
    <source>
        <dbReference type="ARBA" id="ARBA00023010"/>
    </source>
</evidence>
<dbReference type="GO" id="GO:0005743">
    <property type="term" value="C:mitochondrial inner membrane"/>
    <property type="evidence" value="ECO:0007669"/>
    <property type="project" value="UniProtKB-SubCell"/>
</dbReference>
<keyword evidence="4" id="KW-0479">Metal-binding</keyword>
<dbReference type="InterPro" id="IPR004217">
    <property type="entry name" value="Tim10-like"/>
</dbReference>
<keyword evidence="12" id="KW-0143">Chaperone</keyword>
<dbReference type="PANTHER" id="PTHR11038:SF16">
    <property type="entry name" value="MITOCHONDRIAL IMPORT INNER MEMBRANE TRANSLOCASE SUBUNIT TIM10"/>
    <property type="match status" value="1"/>
</dbReference>
<accession>A0A8H7GLU5</accession>
<evidence type="ECO:0000256" key="2">
    <source>
        <dbReference type="ARBA" id="ARBA00006720"/>
    </source>
</evidence>
<dbReference type="EMBL" id="JACBPP010000008">
    <property type="protein sequence ID" value="KAF7999855.1"/>
    <property type="molecule type" value="Genomic_DNA"/>
</dbReference>
<keyword evidence="3 12" id="KW-0813">Transport</keyword>
<gene>
    <name evidence="14" type="ORF">HF325_005704</name>
</gene>
<dbReference type="Pfam" id="PF02953">
    <property type="entry name" value="zf-Tim10_DDP"/>
    <property type="match status" value="1"/>
</dbReference>
<evidence type="ECO:0000256" key="6">
    <source>
        <dbReference type="ARBA" id="ARBA00022833"/>
    </source>
</evidence>